<dbReference type="SUPFAM" id="SSF53756">
    <property type="entry name" value="UDP-Glycosyltransferase/glycogen phosphorylase"/>
    <property type="match status" value="1"/>
</dbReference>
<protein>
    <submittedName>
        <fullName evidence="3">Putative glycosyl transferase group 1</fullName>
    </submittedName>
</protein>
<dbReference type="PANTHER" id="PTHR12526">
    <property type="entry name" value="GLYCOSYLTRANSFERASE"/>
    <property type="match status" value="1"/>
</dbReference>
<reference evidence="3 4" key="1">
    <citation type="journal article" date="2012" name="Environ. Microbiol.">
        <title>The genome of the ammonia-oxidizing Candidatus Nitrososphaera gargensis: insights into metabolic versatility and environmental adaptations.</title>
        <authorList>
            <person name="Spang A."/>
            <person name="Poehlein A."/>
            <person name="Offre P."/>
            <person name="Zumbragel S."/>
            <person name="Haider S."/>
            <person name="Rychlik N."/>
            <person name="Nowka B."/>
            <person name="Schmeisser C."/>
            <person name="Lebedeva E.V."/>
            <person name="Rattei T."/>
            <person name="Bohm C."/>
            <person name="Schmid M."/>
            <person name="Galushko A."/>
            <person name="Hatzenpichler R."/>
            <person name="Weinmaier T."/>
            <person name="Daniel R."/>
            <person name="Schleper C."/>
            <person name="Spieck E."/>
            <person name="Streit W."/>
            <person name="Wagner M."/>
        </authorList>
    </citation>
    <scope>NUCLEOTIDE SEQUENCE [LARGE SCALE GENOMIC DNA]</scope>
    <source>
        <strain evidence="4">Ga9.2</strain>
    </source>
</reference>
<dbReference type="Pfam" id="PF00534">
    <property type="entry name" value="Glycos_transf_1"/>
    <property type="match status" value="1"/>
</dbReference>
<dbReference type="InterPro" id="IPR047691">
    <property type="entry name" value="PelF-like"/>
</dbReference>
<evidence type="ECO:0000259" key="2">
    <source>
        <dbReference type="Pfam" id="PF11997"/>
    </source>
</evidence>
<feature type="domain" description="DUF3492" evidence="2">
    <location>
        <begin position="3"/>
        <end position="278"/>
    </location>
</feature>
<dbReference type="AlphaFoldDB" id="K0IJE0"/>
<evidence type="ECO:0000259" key="1">
    <source>
        <dbReference type="Pfam" id="PF00534"/>
    </source>
</evidence>
<gene>
    <name evidence="3" type="ordered locus">Ngar_c23220</name>
</gene>
<evidence type="ECO:0000313" key="3">
    <source>
        <dbReference type="EMBL" id="AFU59248.1"/>
    </source>
</evidence>
<dbReference type="GO" id="GO:0016757">
    <property type="term" value="F:glycosyltransferase activity"/>
    <property type="evidence" value="ECO:0007669"/>
    <property type="project" value="InterPro"/>
</dbReference>
<dbReference type="BioCyc" id="CNIT1237085:G1324-2320-MONOMER"/>
<dbReference type="InterPro" id="IPR001296">
    <property type="entry name" value="Glyco_trans_1"/>
</dbReference>
<dbReference type="InParanoid" id="K0IJE0"/>
<dbReference type="GeneID" id="13794339"/>
<keyword evidence="3" id="KW-0808">Transferase</keyword>
<dbReference type="Gene3D" id="3.40.50.2000">
    <property type="entry name" value="Glycogen Phosphorylase B"/>
    <property type="match status" value="2"/>
</dbReference>
<sequence>MKKVLLVNWDSYPNVMSGGVYSWEKTLVESMTDYEFTVINLLSNPNVNGKFTVPPHVKQVIDLPLFGSNRYEEFYTDKNRPLLDKIARTKDHIIVEEFMPLYRKFLASIFSNNCDPAELSQIVYRLHRFLSVYDSKKCLEHTLAWETFLDQLECDPLYREMTMREALTAFQIVQRNMQILSLEVPRVDLVHCSLAWFPAMIAVSAKIEHDCPIIITEHGVAFRELLLYYNAFLRDEPSNIFWKLFSANVVRTVYSMADVIAPVCYANAKWEESLGAEPSKIKVIYNGVDATKFRPLDLKREDTRPTVACIGRVDVFKDIVNLIQSIRYVKDRVPDIQCLIYGASTDLEYSLRCVNMVSALGLQGNIRFMGKVKDPEIAYNAADVIVVSSITEGFPFAVIEAMACGKGIVATDVGGIREALEGCGLLVRSSHPQELANAIVQLLQDENLRSRLGAAALERARKGFTIEQSLGQYREQYKRLTEAQQSRAPVAKEEVAAAQ</sequence>
<name>K0IJE0_NITGG</name>
<dbReference type="NCBIfam" id="NF038011">
    <property type="entry name" value="PelF"/>
    <property type="match status" value="1"/>
</dbReference>
<dbReference type="STRING" id="1237085.Ngar_c23220"/>
<dbReference type="InterPro" id="IPR022622">
    <property type="entry name" value="DUF3492"/>
</dbReference>
<dbReference type="RefSeq" id="WP_015019783.1">
    <property type="nucleotide sequence ID" value="NC_018719.1"/>
</dbReference>
<dbReference type="KEGG" id="nga:Ngar_c23220"/>
<proteinExistence type="predicted"/>
<dbReference type="Proteomes" id="UP000008037">
    <property type="component" value="Chromosome"/>
</dbReference>
<evidence type="ECO:0000313" key="4">
    <source>
        <dbReference type="Proteomes" id="UP000008037"/>
    </source>
</evidence>
<accession>K0IJE0</accession>
<feature type="domain" description="Glycosyl transferase family 1" evidence="1">
    <location>
        <begin position="299"/>
        <end position="457"/>
    </location>
</feature>
<dbReference type="EMBL" id="CP002408">
    <property type="protein sequence ID" value="AFU59248.1"/>
    <property type="molecule type" value="Genomic_DNA"/>
</dbReference>
<keyword evidence="4" id="KW-1185">Reference proteome</keyword>
<organism evidence="3 4">
    <name type="scientific">Nitrososphaera gargensis (strain Ga9.2)</name>
    <dbReference type="NCBI Taxonomy" id="1237085"/>
    <lineage>
        <taxon>Archaea</taxon>
        <taxon>Nitrososphaerota</taxon>
        <taxon>Nitrososphaeria</taxon>
        <taxon>Nitrososphaerales</taxon>
        <taxon>Nitrososphaeraceae</taxon>
        <taxon>Nitrososphaera</taxon>
    </lineage>
</organism>
<dbReference type="Pfam" id="PF11997">
    <property type="entry name" value="DUF3492"/>
    <property type="match status" value="1"/>
</dbReference>
<dbReference type="HOGENOM" id="CLU_009583_32_0_2"/>
<dbReference type="OrthoDB" id="11757at2157"/>
<dbReference type="PANTHER" id="PTHR12526:SF630">
    <property type="entry name" value="GLYCOSYLTRANSFERASE"/>
    <property type="match status" value="1"/>
</dbReference>